<dbReference type="GO" id="GO:0016616">
    <property type="term" value="F:oxidoreductase activity, acting on the CH-OH group of donors, NAD or NADP as acceptor"/>
    <property type="evidence" value="ECO:0007669"/>
    <property type="project" value="TreeGrafter"/>
</dbReference>
<gene>
    <name evidence="4" type="ORF">CE154_017750</name>
</gene>
<dbReference type="Gene3D" id="3.40.50.720">
    <property type="entry name" value="NAD(P)-binding Rossmann-like Domain"/>
    <property type="match status" value="1"/>
</dbReference>
<dbReference type="InterPro" id="IPR057326">
    <property type="entry name" value="KR_dom"/>
</dbReference>
<name>A0A3R7EBX4_9BURK</name>
<reference evidence="4 5" key="1">
    <citation type="submission" date="2018-09" db="EMBL/GenBank/DDBJ databases">
        <title>Genome comparison of Alicycliphilus sp. BQ1, a polyurethanolytic bacterium, with its closest phylogenetic relatives Alicycliphilus denitrificans BC and K601, unable to attack polyurethane.</title>
        <authorList>
            <person name="Loza-Tavera H."/>
            <person name="Lozano L."/>
            <person name="Cevallos M."/>
            <person name="Maya-Lucas O."/>
            <person name="Garcia-Mena J."/>
            <person name="Hernandez J."/>
        </authorList>
    </citation>
    <scope>NUCLEOTIDE SEQUENCE [LARGE SCALE GENOMIC DNA]</scope>
    <source>
        <strain evidence="4 5">BQ1</strain>
    </source>
</reference>
<evidence type="ECO:0000256" key="1">
    <source>
        <dbReference type="ARBA" id="ARBA00006484"/>
    </source>
</evidence>
<dbReference type="Pfam" id="PF13561">
    <property type="entry name" value="adh_short_C2"/>
    <property type="match status" value="1"/>
</dbReference>
<dbReference type="InterPro" id="IPR036291">
    <property type="entry name" value="NAD(P)-bd_dom_sf"/>
</dbReference>
<dbReference type="PRINTS" id="PR00080">
    <property type="entry name" value="SDRFAMILY"/>
</dbReference>
<dbReference type="SMART" id="SM00822">
    <property type="entry name" value="PKS_KR"/>
    <property type="match status" value="1"/>
</dbReference>
<evidence type="ECO:0000259" key="3">
    <source>
        <dbReference type="SMART" id="SM00822"/>
    </source>
</evidence>
<dbReference type="PROSITE" id="PS00061">
    <property type="entry name" value="ADH_SHORT"/>
    <property type="match status" value="1"/>
</dbReference>
<dbReference type="FunFam" id="3.40.50.720:FF:000084">
    <property type="entry name" value="Short-chain dehydrogenase reductase"/>
    <property type="match status" value="1"/>
</dbReference>
<dbReference type="Proteomes" id="UP000216225">
    <property type="component" value="Unassembled WGS sequence"/>
</dbReference>
<organism evidence="4 5">
    <name type="scientific">Alicycliphilus denitrificans</name>
    <dbReference type="NCBI Taxonomy" id="179636"/>
    <lineage>
        <taxon>Bacteria</taxon>
        <taxon>Pseudomonadati</taxon>
        <taxon>Pseudomonadota</taxon>
        <taxon>Betaproteobacteria</taxon>
        <taxon>Burkholderiales</taxon>
        <taxon>Comamonadaceae</taxon>
        <taxon>Alicycliphilus</taxon>
    </lineage>
</organism>
<dbReference type="AlphaFoldDB" id="A0A3R7EBX4"/>
<dbReference type="PANTHER" id="PTHR42760">
    <property type="entry name" value="SHORT-CHAIN DEHYDROGENASES/REDUCTASES FAMILY MEMBER"/>
    <property type="match status" value="1"/>
</dbReference>
<dbReference type="EMBL" id="NKDB02000004">
    <property type="protein sequence ID" value="RKJ94976.1"/>
    <property type="molecule type" value="Genomic_DNA"/>
</dbReference>
<protein>
    <submittedName>
        <fullName evidence="4">SDR family oxidoreductase</fullName>
    </submittedName>
</protein>
<evidence type="ECO:0000256" key="2">
    <source>
        <dbReference type="ARBA" id="ARBA00023002"/>
    </source>
</evidence>
<evidence type="ECO:0000313" key="5">
    <source>
        <dbReference type="Proteomes" id="UP000216225"/>
    </source>
</evidence>
<dbReference type="PANTHER" id="PTHR42760:SF133">
    <property type="entry name" value="3-OXOACYL-[ACYL-CARRIER-PROTEIN] REDUCTASE"/>
    <property type="match status" value="1"/>
</dbReference>
<dbReference type="InterPro" id="IPR020904">
    <property type="entry name" value="Sc_DH/Rdtase_CS"/>
</dbReference>
<dbReference type="SUPFAM" id="SSF51735">
    <property type="entry name" value="NAD(P)-binding Rossmann-fold domains"/>
    <property type="match status" value="1"/>
</dbReference>
<feature type="domain" description="Ketoreductase" evidence="3">
    <location>
        <begin position="7"/>
        <end position="189"/>
    </location>
</feature>
<dbReference type="InterPro" id="IPR002347">
    <property type="entry name" value="SDR_fam"/>
</dbReference>
<evidence type="ECO:0000313" key="4">
    <source>
        <dbReference type="EMBL" id="RKJ94976.1"/>
    </source>
</evidence>
<dbReference type="PRINTS" id="PR00081">
    <property type="entry name" value="GDHRDH"/>
</dbReference>
<keyword evidence="2" id="KW-0560">Oxidoreductase</keyword>
<sequence>MYDFQDKTLLLTGANGGIGRAVAQLFYAHGANLVLADLDHAGLEAFAHGLGDDVAQRVAVLRMDAANPDDAQKAVDVAQARFGGIDHLVPSAGLYLAQPVQEMTDAQWRQTIAINLDGVFYLTRRAIPHLRDGSAIVNLTSMAGHRGAFYNAHYSASKGGLMSLTRSLARELGPKTRVNAVSPGVIATPMTGDLIARRGQESVEQTPLKRLGQPGEIASVIGFLCSSAASFITGEVIHVNGGLYIAG</sequence>
<comment type="caution">
    <text evidence="4">The sequence shown here is derived from an EMBL/GenBank/DDBJ whole genome shotgun (WGS) entry which is preliminary data.</text>
</comment>
<dbReference type="RefSeq" id="WP_094437487.1">
    <property type="nucleotide sequence ID" value="NZ_NKDB02000004.1"/>
</dbReference>
<proteinExistence type="inferred from homology"/>
<accession>A0A3R7EBX4</accession>
<comment type="similarity">
    <text evidence="1">Belongs to the short-chain dehydrogenases/reductases (SDR) family.</text>
</comment>